<sequence>MKKLLPLFASLVLLGACDITEGASGTTNENNELIFSHFFPDNHIQETELVSGFIDETEEATEGRVTFSSYSGGQLADPDGHYEAAATGVADAGFSVHSYTPGQFPLTSVMELPFMSGSGTTGSETLWQLYEEFPEIQDEYDDTVPLWLSTSEPGYIFTRDEPVERPEDLEGMIIRSPSPEVNNWLELMGATPVSMPMADTYQALQQGVVDGTVGPPHTLVDYSLHELVDYVTVGDFYFTTFFGVMNQDSWNSIDEEDQEAMKKIMGEETASTAGEIIDERSDEAMEAAVESGAEIIELNDDQLEKWEEEMQPVIDDWINRMEEEGLPGEEVYKRAEELGDEQG</sequence>
<dbReference type="NCBIfam" id="NF037995">
    <property type="entry name" value="TRAP_S1"/>
    <property type="match status" value="1"/>
</dbReference>
<protein>
    <submittedName>
        <fullName evidence="2">TRAP-type C4-dicarboxylate transport system, substrate-binding protein</fullName>
    </submittedName>
</protein>
<dbReference type="OrthoDB" id="1646at2"/>
<dbReference type="PANTHER" id="PTHR33376">
    <property type="match status" value="1"/>
</dbReference>
<dbReference type="InterPro" id="IPR038404">
    <property type="entry name" value="TRAP_DctP_sf"/>
</dbReference>
<dbReference type="PANTHER" id="PTHR33376:SF15">
    <property type="entry name" value="BLL6794 PROTEIN"/>
    <property type="match status" value="1"/>
</dbReference>
<gene>
    <name evidence="2" type="ORF">SAMN04488123_10556</name>
</gene>
<keyword evidence="3" id="KW-1185">Reference proteome</keyword>
<dbReference type="RefSeq" id="WP_090397605.1">
    <property type="nucleotide sequence ID" value="NZ_FNEN01000005.1"/>
</dbReference>
<evidence type="ECO:0000313" key="2">
    <source>
        <dbReference type="EMBL" id="SDI72003.1"/>
    </source>
</evidence>
<dbReference type="Proteomes" id="UP000198853">
    <property type="component" value="Unassembled WGS sequence"/>
</dbReference>
<reference evidence="2 3" key="1">
    <citation type="submission" date="2016-10" db="EMBL/GenBank/DDBJ databases">
        <authorList>
            <person name="de Groot N.N."/>
        </authorList>
    </citation>
    <scope>NUCLEOTIDE SEQUENCE [LARGE SCALE GENOMIC DNA]</scope>
    <source>
        <strain evidence="2 3">DSM 21771</strain>
    </source>
</reference>
<evidence type="ECO:0000256" key="1">
    <source>
        <dbReference type="ARBA" id="ARBA00022729"/>
    </source>
</evidence>
<evidence type="ECO:0000313" key="3">
    <source>
        <dbReference type="Proteomes" id="UP000198853"/>
    </source>
</evidence>
<dbReference type="PROSITE" id="PS51257">
    <property type="entry name" value="PROKAR_LIPOPROTEIN"/>
    <property type="match status" value="1"/>
</dbReference>
<dbReference type="EMBL" id="FNEN01000005">
    <property type="protein sequence ID" value="SDI72003.1"/>
    <property type="molecule type" value="Genomic_DNA"/>
</dbReference>
<dbReference type="Gene3D" id="3.40.190.170">
    <property type="entry name" value="Bacterial extracellular solute-binding protein, family 7"/>
    <property type="match status" value="1"/>
</dbReference>
<accession>A0A1G8MVU9</accession>
<dbReference type="AlphaFoldDB" id="A0A1G8MVU9"/>
<dbReference type="InterPro" id="IPR018389">
    <property type="entry name" value="DctP_fam"/>
</dbReference>
<name>A0A1G8MVU9_9BACI</name>
<dbReference type="Pfam" id="PF03480">
    <property type="entry name" value="DctP"/>
    <property type="match status" value="1"/>
</dbReference>
<organism evidence="2 3">
    <name type="scientific">Natribacillus halophilus</name>
    <dbReference type="NCBI Taxonomy" id="549003"/>
    <lineage>
        <taxon>Bacteria</taxon>
        <taxon>Bacillati</taxon>
        <taxon>Bacillota</taxon>
        <taxon>Bacilli</taxon>
        <taxon>Bacillales</taxon>
        <taxon>Bacillaceae</taxon>
        <taxon>Natribacillus</taxon>
    </lineage>
</organism>
<keyword evidence="1" id="KW-0732">Signal</keyword>
<dbReference type="SUPFAM" id="SSF53850">
    <property type="entry name" value="Periplasmic binding protein-like II"/>
    <property type="match status" value="1"/>
</dbReference>
<dbReference type="CDD" id="cd13665">
    <property type="entry name" value="PBP2_TRAP_Dctp3_4"/>
    <property type="match status" value="1"/>
</dbReference>
<proteinExistence type="predicted"/>
<dbReference type="GO" id="GO:0055085">
    <property type="term" value="P:transmembrane transport"/>
    <property type="evidence" value="ECO:0007669"/>
    <property type="project" value="InterPro"/>
</dbReference>